<evidence type="ECO:0000313" key="3">
    <source>
        <dbReference type="EMBL" id="CAH0475409.1"/>
    </source>
</evidence>
<feature type="domain" description="WRKY19-like zinc finger" evidence="2">
    <location>
        <begin position="308"/>
        <end position="330"/>
    </location>
</feature>
<feature type="compositionally biased region" description="Polar residues" evidence="1">
    <location>
        <begin position="1"/>
        <end position="20"/>
    </location>
</feature>
<dbReference type="InterPro" id="IPR056866">
    <property type="entry name" value="Znf_WRKY19"/>
</dbReference>
<evidence type="ECO:0000259" key="2">
    <source>
        <dbReference type="Pfam" id="PF24906"/>
    </source>
</evidence>
<dbReference type="PANTHER" id="PTHR31827:SF1">
    <property type="entry name" value="EMB|CAB89363.1"/>
    <property type="match status" value="1"/>
</dbReference>
<feature type="region of interest" description="Disordered" evidence="1">
    <location>
        <begin position="409"/>
        <end position="445"/>
    </location>
</feature>
<sequence length="445" mass="48025">MVPTPEQNISTELQFPSFLTQLKAPPSSEDPMRLEEQWASPTSIATNPTAGTPATSQPLPSFTLDQQSSNCYGTNYLPPRPPNSSATAIGYYTQQFLPPRDPQSTSTAPSWSAPIYRTGTSMVLGEYLHSQHPPPPQQPSLHPLVLQHSEPMPRSNDEDLAMDAQMLREVLQEMPTGQNPPVHVHANQATLGRGQQMPGLQLLFASPDINATSSQPQPFGFYSNAMGMTTASADMLLTMSQSQTQTAINSAPVAPIYPSIQMSNRAVLSGTLPSPTAMLGMSGAYDPSATSMVPPPTLARKKRTSATRICKVEGCTKGIRSRGLCKAHGGGRRCTTPGCTTSDQGGGHCVLHGGGRRCRIEGCKKSAQWRGVCKMHGGARRCRYGQCTKNGQVKQGYCRMHHNLLTAQRQQQQQQGQMQAPQLQRLQQSRPPVTGALVKLSGDGI</sequence>
<evidence type="ECO:0000256" key="1">
    <source>
        <dbReference type="SAM" id="MobiDB-lite"/>
    </source>
</evidence>
<dbReference type="PANTHER" id="PTHR31827">
    <property type="entry name" value="EMB|CAB89363.1"/>
    <property type="match status" value="1"/>
</dbReference>
<evidence type="ECO:0000313" key="4">
    <source>
        <dbReference type="EMBL" id="CAH0513250.1"/>
    </source>
</evidence>
<dbReference type="AlphaFoldDB" id="A0AAU9KSN1"/>
<feature type="domain" description="WRKY19-like zinc finger" evidence="2">
    <location>
        <begin position="331"/>
        <end position="354"/>
    </location>
</feature>
<dbReference type="EMBL" id="CAKLCB010000007">
    <property type="protein sequence ID" value="CAH0513250.1"/>
    <property type="molecule type" value="Genomic_DNA"/>
</dbReference>
<name>A0AAU9KSN1_9STRA</name>
<organism evidence="3 6">
    <name type="scientific">Peronospora belbahrii</name>
    <dbReference type="NCBI Taxonomy" id="622444"/>
    <lineage>
        <taxon>Eukaryota</taxon>
        <taxon>Sar</taxon>
        <taxon>Stramenopiles</taxon>
        <taxon>Oomycota</taxon>
        <taxon>Peronosporomycetes</taxon>
        <taxon>Peronosporales</taxon>
        <taxon>Peronosporaceae</taxon>
        <taxon>Peronospora</taxon>
    </lineage>
</organism>
<comment type="caution">
    <text evidence="3">The sequence shown here is derived from an EMBL/GenBank/DDBJ whole genome shotgun (WGS) entry which is preliminary data.</text>
</comment>
<accession>A0AAU9KSN1</accession>
<reference evidence="3 5" key="1">
    <citation type="submission" date="2021-11" db="EMBL/GenBank/DDBJ databases">
        <authorList>
            <person name="Islam A."/>
            <person name="Islam S."/>
            <person name="Flora M.S."/>
            <person name="Rahman M."/>
            <person name="Ziaur R.M."/>
            <person name="Epstein J.H."/>
            <person name="Hassan M."/>
            <person name="Klassen M."/>
            <person name="Woodard K."/>
            <person name="Webb A."/>
            <person name="Webby R.J."/>
            <person name="El Zowalaty M.E."/>
        </authorList>
    </citation>
    <scope>NUCLEOTIDE SEQUENCE</scope>
    <source>
        <strain evidence="4">Pbs1</strain>
        <strain evidence="3">Pbs3</strain>
    </source>
</reference>
<dbReference type="Proteomes" id="UP001160483">
    <property type="component" value="Unassembled WGS sequence"/>
</dbReference>
<feature type="domain" description="WRKY19-like zinc finger" evidence="2">
    <location>
        <begin position="355"/>
        <end position="378"/>
    </location>
</feature>
<evidence type="ECO:0000313" key="5">
    <source>
        <dbReference type="Proteomes" id="UP001158986"/>
    </source>
</evidence>
<protein>
    <recommendedName>
        <fullName evidence="2">WRKY19-like zinc finger domain-containing protein</fullName>
    </recommendedName>
</protein>
<feature type="compositionally biased region" description="Polar residues" evidence="1">
    <location>
        <begin position="39"/>
        <end position="71"/>
    </location>
</feature>
<gene>
    <name evidence="4" type="ORF">PBS001_LOCUS67</name>
    <name evidence="3" type="ORF">PBS003_LOCUS2224</name>
</gene>
<feature type="region of interest" description="Disordered" evidence="1">
    <location>
        <begin position="1"/>
        <end position="71"/>
    </location>
</feature>
<proteinExistence type="predicted"/>
<feature type="compositionally biased region" description="Low complexity" evidence="1">
    <location>
        <begin position="409"/>
        <end position="428"/>
    </location>
</feature>
<keyword evidence="5" id="KW-1185">Reference proteome</keyword>
<evidence type="ECO:0000313" key="6">
    <source>
        <dbReference type="Proteomes" id="UP001160483"/>
    </source>
</evidence>
<dbReference type="Pfam" id="PF24906">
    <property type="entry name" value="Zf_WRKY19"/>
    <property type="match status" value="3"/>
</dbReference>
<dbReference type="EMBL" id="CAKKTJ010000126">
    <property type="protein sequence ID" value="CAH0475409.1"/>
    <property type="molecule type" value="Genomic_DNA"/>
</dbReference>
<dbReference type="Proteomes" id="UP001158986">
    <property type="component" value="Unassembled WGS sequence"/>
</dbReference>